<dbReference type="EMBL" id="BCTA01000052">
    <property type="protein sequence ID" value="GAT10777.1"/>
    <property type="molecule type" value="Genomic_DNA"/>
</dbReference>
<keyword evidence="1" id="KW-0812">Transmembrane</keyword>
<evidence type="ECO:0000256" key="1">
    <source>
        <dbReference type="SAM" id="Phobius"/>
    </source>
</evidence>
<feature type="transmembrane region" description="Helical" evidence="1">
    <location>
        <begin position="70"/>
        <end position="91"/>
    </location>
</feature>
<dbReference type="AlphaFoldDB" id="A0AAW5SFX7"/>
<keyword evidence="1" id="KW-1133">Transmembrane helix</keyword>
<dbReference type="EMBL" id="JACKTI010000024">
    <property type="protein sequence ID" value="MCV7023129.1"/>
    <property type="molecule type" value="Genomic_DNA"/>
</dbReference>
<feature type="transmembrane region" description="Helical" evidence="1">
    <location>
        <begin position="12"/>
        <end position="32"/>
    </location>
</feature>
<accession>A0AAW5SFX7</accession>
<organism evidence="3 5">
    <name type="scientific">Mycolicibacterium novocastrense</name>
    <name type="common">Mycobacterium novocastrense</name>
    <dbReference type="NCBI Taxonomy" id="59813"/>
    <lineage>
        <taxon>Bacteria</taxon>
        <taxon>Bacillati</taxon>
        <taxon>Actinomycetota</taxon>
        <taxon>Actinomycetes</taxon>
        <taxon>Mycobacteriales</taxon>
        <taxon>Mycobacteriaceae</taxon>
        <taxon>Mycolicibacterium</taxon>
    </lineage>
</organism>
<reference evidence="2 4" key="1">
    <citation type="journal article" date="2016" name="Genome Announc.">
        <title>Draft Genome Sequences of Five Rapidly Growing Mycobacterium Species, M. thermoresistibile, M. fortuitum subsp. acetamidolyticum, M. canariasense, M. brisbanense, and M. novocastrense.</title>
        <authorList>
            <person name="Katahira K."/>
            <person name="Ogura Y."/>
            <person name="Gotoh Y."/>
            <person name="Hayashi T."/>
        </authorList>
    </citation>
    <scope>NUCLEOTIDE SEQUENCE [LARGE SCALE GENOMIC DNA]</scope>
    <source>
        <strain evidence="2 4">JCM18114</strain>
    </source>
</reference>
<dbReference type="Proteomes" id="UP000069773">
    <property type="component" value="Unassembled WGS sequence"/>
</dbReference>
<evidence type="ECO:0000313" key="2">
    <source>
        <dbReference type="EMBL" id="GAT10777.1"/>
    </source>
</evidence>
<keyword evidence="4" id="KW-1185">Reference proteome</keyword>
<feature type="transmembrane region" description="Helical" evidence="1">
    <location>
        <begin position="103"/>
        <end position="121"/>
    </location>
</feature>
<dbReference type="RefSeq" id="WP_064413959.1">
    <property type="nucleotide sequence ID" value="NZ_BCTA01000052.1"/>
</dbReference>
<sequence>MSTIVRVGLLELAFGAMLGWVVAGNFIAPQLLRRAGVNHARRILQAHLDYVIMGIILIAVGLAVPQLPAWIAAVVIYGTLMNPTLFIPLAFNEGLKANAIYRVVTVSSFLATSVGLTLVAFQ</sequence>
<evidence type="ECO:0000313" key="3">
    <source>
        <dbReference type="EMBL" id="MCV7023129.1"/>
    </source>
</evidence>
<comment type="caution">
    <text evidence="3">The sequence shown here is derived from an EMBL/GenBank/DDBJ whole genome shotgun (WGS) entry which is preliminary data.</text>
</comment>
<reference evidence="3" key="3">
    <citation type="journal article" date="2022" name="BMC Genomics">
        <title>Comparative genome analysis of mycobacteria focusing on tRNA and non-coding RNA.</title>
        <authorList>
            <person name="Behra P.R.K."/>
            <person name="Pettersson B.M.F."/>
            <person name="Ramesh M."/>
            <person name="Das S."/>
            <person name="Dasgupta S."/>
            <person name="Kirsebom L.A."/>
        </authorList>
    </citation>
    <scope>NUCLEOTIDE SEQUENCE</scope>
    <source>
        <strain evidence="3">DSM 44203</strain>
    </source>
</reference>
<evidence type="ECO:0000313" key="5">
    <source>
        <dbReference type="Proteomes" id="UP001207528"/>
    </source>
</evidence>
<keyword evidence="1" id="KW-0472">Membrane</keyword>
<dbReference type="Proteomes" id="UP001207528">
    <property type="component" value="Unassembled WGS sequence"/>
</dbReference>
<gene>
    <name evidence="3" type="ORF">H7I77_07140</name>
    <name evidence="2" type="ORF">RMCN_3910</name>
</gene>
<evidence type="ECO:0000313" key="4">
    <source>
        <dbReference type="Proteomes" id="UP000069773"/>
    </source>
</evidence>
<reference evidence="3" key="2">
    <citation type="submission" date="2020-07" db="EMBL/GenBank/DDBJ databases">
        <authorList>
            <person name="Pettersson B.M.F."/>
            <person name="Behra P.R.K."/>
            <person name="Ramesh M."/>
            <person name="Das S."/>
            <person name="Dasgupta S."/>
            <person name="Kirsebom L.A."/>
        </authorList>
    </citation>
    <scope>NUCLEOTIDE SEQUENCE</scope>
    <source>
        <strain evidence="3">DSM 44203</strain>
    </source>
</reference>
<proteinExistence type="predicted"/>
<feature type="transmembrane region" description="Helical" evidence="1">
    <location>
        <begin position="44"/>
        <end position="64"/>
    </location>
</feature>
<protein>
    <submittedName>
        <fullName evidence="3">Uncharacterized protein</fullName>
    </submittedName>
</protein>
<name>A0AAW5SFX7_MYCNV</name>